<evidence type="ECO:0000313" key="3">
    <source>
        <dbReference type="EMBL" id="TFK39693.1"/>
    </source>
</evidence>
<feature type="transmembrane region" description="Helical" evidence="2">
    <location>
        <begin position="84"/>
        <end position="105"/>
    </location>
</feature>
<dbReference type="PANTHER" id="PTHR33048">
    <property type="entry name" value="PTH11-LIKE INTEGRAL MEMBRANE PROTEIN (AFU_ORTHOLOGUE AFUA_5G11245)"/>
    <property type="match status" value="1"/>
</dbReference>
<name>A0A5C3M4N6_9AGAR</name>
<feature type="transmembrane region" description="Helical" evidence="2">
    <location>
        <begin position="30"/>
        <end position="63"/>
    </location>
</feature>
<keyword evidence="4" id="KW-1185">Reference proteome</keyword>
<accession>A0A5C3M4N6</accession>
<feature type="transmembrane region" description="Helical" evidence="2">
    <location>
        <begin position="162"/>
        <end position="184"/>
    </location>
</feature>
<protein>
    <submittedName>
        <fullName evidence="3">Uncharacterized protein</fullName>
    </submittedName>
</protein>
<evidence type="ECO:0000256" key="1">
    <source>
        <dbReference type="SAM" id="MobiDB-lite"/>
    </source>
</evidence>
<gene>
    <name evidence="3" type="ORF">BDQ12DRAFT_773706</name>
</gene>
<keyword evidence="2" id="KW-0472">Membrane</keyword>
<feature type="transmembrane region" description="Helical" evidence="2">
    <location>
        <begin position="196"/>
        <end position="218"/>
    </location>
</feature>
<dbReference type="Proteomes" id="UP000308652">
    <property type="component" value="Unassembled WGS sequence"/>
</dbReference>
<feature type="region of interest" description="Disordered" evidence="1">
    <location>
        <begin position="276"/>
        <end position="299"/>
    </location>
</feature>
<proteinExistence type="predicted"/>
<sequence>LTAPHVVAISSTLYRLYDRKRLHRLWWDDYTALVASLLDCVVFATMWSGVAEAVSFDSLNWLLSRCSRISLALSISRPVPMTRLTVALPCLFALLAMGILLQQFIVCGKNTAWYHTPPFTCQFSRLDCFIVVACDIIADLALIAIPLRMFWDVNLPRLKHRLILCGFSASCFTVITSVICAIFLLGKLHMGETQGLISMMMLQLLVVSLIVCNILVIITSFYRIGRDVGSGTMESTNELSQTLQTPNIETISSSHSQMTQTSSLFLTEISESFNTTTASRVPSSRPTTMGTSFAHSYSN</sequence>
<feature type="transmembrane region" description="Helical" evidence="2">
    <location>
        <begin position="129"/>
        <end position="150"/>
    </location>
</feature>
<organism evidence="3 4">
    <name type="scientific">Crucibulum laeve</name>
    <dbReference type="NCBI Taxonomy" id="68775"/>
    <lineage>
        <taxon>Eukaryota</taxon>
        <taxon>Fungi</taxon>
        <taxon>Dikarya</taxon>
        <taxon>Basidiomycota</taxon>
        <taxon>Agaricomycotina</taxon>
        <taxon>Agaricomycetes</taxon>
        <taxon>Agaricomycetidae</taxon>
        <taxon>Agaricales</taxon>
        <taxon>Agaricineae</taxon>
        <taxon>Nidulariaceae</taxon>
        <taxon>Crucibulum</taxon>
    </lineage>
</organism>
<dbReference type="OrthoDB" id="3229610at2759"/>
<keyword evidence="2" id="KW-0812">Transmembrane</keyword>
<reference evidence="3 4" key="1">
    <citation type="journal article" date="2019" name="Nat. Ecol. Evol.">
        <title>Megaphylogeny resolves global patterns of mushroom evolution.</title>
        <authorList>
            <person name="Varga T."/>
            <person name="Krizsan K."/>
            <person name="Foldi C."/>
            <person name="Dima B."/>
            <person name="Sanchez-Garcia M."/>
            <person name="Sanchez-Ramirez S."/>
            <person name="Szollosi G.J."/>
            <person name="Szarkandi J.G."/>
            <person name="Papp V."/>
            <person name="Albert L."/>
            <person name="Andreopoulos W."/>
            <person name="Angelini C."/>
            <person name="Antonin V."/>
            <person name="Barry K.W."/>
            <person name="Bougher N.L."/>
            <person name="Buchanan P."/>
            <person name="Buyck B."/>
            <person name="Bense V."/>
            <person name="Catcheside P."/>
            <person name="Chovatia M."/>
            <person name="Cooper J."/>
            <person name="Damon W."/>
            <person name="Desjardin D."/>
            <person name="Finy P."/>
            <person name="Geml J."/>
            <person name="Haridas S."/>
            <person name="Hughes K."/>
            <person name="Justo A."/>
            <person name="Karasinski D."/>
            <person name="Kautmanova I."/>
            <person name="Kiss B."/>
            <person name="Kocsube S."/>
            <person name="Kotiranta H."/>
            <person name="LaButti K.M."/>
            <person name="Lechner B.E."/>
            <person name="Liimatainen K."/>
            <person name="Lipzen A."/>
            <person name="Lukacs Z."/>
            <person name="Mihaltcheva S."/>
            <person name="Morgado L.N."/>
            <person name="Niskanen T."/>
            <person name="Noordeloos M.E."/>
            <person name="Ohm R.A."/>
            <person name="Ortiz-Santana B."/>
            <person name="Ovrebo C."/>
            <person name="Racz N."/>
            <person name="Riley R."/>
            <person name="Savchenko A."/>
            <person name="Shiryaev A."/>
            <person name="Soop K."/>
            <person name="Spirin V."/>
            <person name="Szebenyi C."/>
            <person name="Tomsovsky M."/>
            <person name="Tulloss R.E."/>
            <person name="Uehling J."/>
            <person name="Grigoriev I.V."/>
            <person name="Vagvolgyi C."/>
            <person name="Papp T."/>
            <person name="Martin F.M."/>
            <person name="Miettinen O."/>
            <person name="Hibbett D.S."/>
            <person name="Nagy L.G."/>
        </authorList>
    </citation>
    <scope>NUCLEOTIDE SEQUENCE [LARGE SCALE GENOMIC DNA]</scope>
    <source>
        <strain evidence="3 4">CBS 166.37</strain>
    </source>
</reference>
<evidence type="ECO:0000256" key="2">
    <source>
        <dbReference type="SAM" id="Phobius"/>
    </source>
</evidence>
<evidence type="ECO:0000313" key="4">
    <source>
        <dbReference type="Proteomes" id="UP000308652"/>
    </source>
</evidence>
<dbReference type="AlphaFoldDB" id="A0A5C3M4N6"/>
<dbReference type="PANTHER" id="PTHR33048:SF47">
    <property type="entry name" value="INTEGRAL MEMBRANE PROTEIN-RELATED"/>
    <property type="match status" value="1"/>
</dbReference>
<feature type="non-terminal residue" evidence="3">
    <location>
        <position position="1"/>
    </location>
</feature>
<keyword evidence="2" id="KW-1133">Transmembrane helix</keyword>
<dbReference type="InterPro" id="IPR052337">
    <property type="entry name" value="SAT4-like"/>
</dbReference>
<dbReference type="STRING" id="68775.A0A5C3M4N6"/>
<dbReference type="EMBL" id="ML213598">
    <property type="protein sequence ID" value="TFK39693.1"/>
    <property type="molecule type" value="Genomic_DNA"/>
</dbReference>